<organism evidence="2 3">
    <name type="scientific">Tanacetum coccineum</name>
    <dbReference type="NCBI Taxonomy" id="301880"/>
    <lineage>
        <taxon>Eukaryota</taxon>
        <taxon>Viridiplantae</taxon>
        <taxon>Streptophyta</taxon>
        <taxon>Embryophyta</taxon>
        <taxon>Tracheophyta</taxon>
        <taxon>Spermatophyta</taxon>
        <taxon>Magnoliopsida</taxon>
        <taxon>eudicotyledons</taxon>
        <taxon>Gunneridae</taxon>
        <taxon>Pentapetalae</taxon>
        <taxon>asterids</taxon>
        <taxon>campanulids</taxon>
        <taxon>Asterales</taxon>
        <taxon>Asteraceae</taxon>
        <taxon>Asteroideae</taxon>
        <taxon>Anthemideae</taxon>
        <taxon>Anthemidinae</taxon>
        <taxon>Tanacetum</taxon>
    </lineage>
</organism>
<proteinExistence type="predicted"/>
<keyword evidence="3" id="KW-1185">Reference proteome</keyword>
<dbReference type="EMBL" id="BQNB010016742">
    <property type="protein sequence ID" value="GJT55265.1"/>
    <property type="molecule type" value="Genomic_DNA"/>
</dbReference>
<evidence type="ECO:0000313" key="2">
    <source>
        <dbReference type="EMBL" id="GJT55265.1"/>
    </source>
</evidence>
<evidence type="ECO:0000313" key="3">
    <source>
        <dbReference type="Proteomes" id="UP001151760"/>
    </source>
</evidence>
<comment type="caution">
    <text evidence="2">The sequence shown here is derived from an EMBL/GenBank/DDBJ whole genome shotgun (WGS) entry which is preliminary data.</text>
</comment>
<name>A0ABQ5EWE8_9ASTR</name>
<reference evidence="2" key="2">
    <citation type="submission" date="2022-01" db="EMBL/GenBank/DDBJ databases">
        <authorList>
            <person name="Yamashiro T."/>
            <person name="Shiraishi A."/>
            <person name="Satake H."/>
            <person name="Nakayama K."/>
        </authorList>
    </citation>
    <scope>NUCLEOTIDE SEQUENCE</scope>
</reference>
<keyword evidence="1" id="KW-0812">Transmembrane</keyword>
<evidence type="ECO:0000256" key="1">
    <source>
        <dbReference type="SAM" id="Phobius"/>
    </source>
</evidence>
<protein>
    <submittedName>
        <fullName evidence="2">Uncharacterized protein</fullName>
    </submittedName>
</protein>
<keyword evidence="1" id="KW-0472">Membrane</keyword>
<sequence>MDTAYQTSWIRRIGPPGYGVSDLLDMAYRTYWVRHIELLWYSVLGSLGTAYWLFGYGELAENVLFMVFDQSIIYDVYTDVDTAYSSKSGNGLLIRRIGLE</sequence>
<feature type="transmembrane region" description="Helical" evidence="1">
    <location>
        <begin position="38"/>
        <end position="56"/>
    </location>
</feature>
<gene>
    <name evidence="2" type="ORF">Tco_0990319</name>
</gene>
<dbReference type="Proteomes" id="UP001151760">
    <property type="component" value="Unassembled WGS sequence"/>
</dbReference>
<reference evidence="2" key="1">
    <citation type="journal article" date="2022" name="Int. J. Mol. Sci.">
        <title>Draft Genome of Tanacetum Coccineum: Genomic Comparison of Closely Related Tanacetum-Family Plants.</title>
        <authorList>
            <person name="Yamashiro T."/>
            <person name="Shiraishi A."/>
            <person name="Nakayama K."/>
            <person name="Satake H."/>
        </authorList>
    </citation>
    <scope>NUCLEOTIDE SEQUENCE</scope>
</reference>
<accession>A0ABQ5EWE8</accession>
<keyword evidence="1" id="KW-1133">Transmembrane helix</keyword>